<feature type="site" description="Important for catalytic activity" evidence="9">
    <location>
        <position position="181"/>
    </location>
</feature>
<evidence type="ECO:0000256" key="6">
    <source>
        <dbReference type="ARBA" id="ARBA00022842"/>
    </source>
</evidence>
<dbReference type="Pfam" id="PF03372">
    <property type="entry name" value="Exo_endo_phos"/>
    <property type="match status" value="1"/>
</dbReference>
<dbReference type="GO" id="GO:0008081">
    <property type="term" value="F:phosphoric diester hydrolase activity"/>
    <property type="evidence" value="ECO:0007669"/>
    <property type="project" value="TreeGrafter"/>
</dbReference>
<feature type="binding site" evidence="8">
    <location>
        <position position="133"/>
    </location>
    <ligand>
        <name>Mg(2+)</name>
        <dbReference type="ChEBI" id="CHEBI:18420"/>
        <label>1</label>
    </ligand>
</feature>
<dbReference type="GO" id="GO:0003906">
    <property type="term" value="F:DNA-(apurinic or apyrimidinic site) endonuclease activity"/>
    <property type="evidence" value="ECO:0007669"/>
    <property type="project" value="TreeGrafter"/>
</dbReference>
<comment type="catalytic activity">
    <reaction evidence="1">
        <text>Exonucleolytic cleavage in the 3'- to 5'-direction to yield nucleoside 5'-phosphates.</text>
        <dbReference type="EC" id="3.1.11.2"/>
    </reaction>
</comment>
<dbReference type="Proteomes" id="UP001186944">
    <property type="component" value="Unassembled WGS sequence"/>
</dbReference>
<dbReference type="InterPro" id="IPR004808">
    <property type="entry name" value="AP_endonuc_1"/>
</dbReference>
<evidence type="ECO:0000256" key="1">
    <source>
        <dbReference type="ARBA" id="ARBA00000493"/>
    </source>
</evidence>
<keyword evidence="4 8" id="KW-0479">Metal-binding</keyword>
<evidence type="ECO:0000256" key="9">
    <source>
        <dbReference type="PIRSR" id="PIRSR604808-3"/>
    </source>
</evidence>
<sequence>MENSDILCIQEHWLYTYKHHLITEFSPDHRGFAKSVDMNDQLLPQERSRGHGGIAILWNKKIDKYITVQQDGGHRVQVIEINRKNNKWCIINTYMPCRGTHTKDDYEEILDEINEIIVRFGNTHNIIICGDMNASLHREPPNKQDLQLRKFMKEKNLLVKENPKGENTFSHHNGINMAKLDYILYSEDVHNVISADQIEESCNDVNVSDHAPLS</sequence>
<feature type="binding site" evidence="8">
    <location>
        <position position="131"/>
    </location>
    <ligand>
        <name>Mg(2+)</name>
        <dbReference type="ChEBI" id="CHEBI:18420"/>
        <label>1</label>
    </ligand>
</feature>
<evidence type="ECO:0000256" key="8">
    <source>
        <dbReference type="PIRSR" id="PIRSR604808-2"/>
    </source>
</evidence>
<accession>A0AA89BR72</accession>
<organism evidence="11 12">
    <name type="scientific">Pinctada imbricata</name>
    <name type="common">Atlantic pearl-oyster</name>
    <name type="synonym">Pinctada martensii</name>
    <dbReference type="NCBI Taxonomy" id="66713"/>
    <lineage>
        <taxon>Eukaryota</taxon>
        <taxon>Metazoa</taxon>
        <taxon>Spiralia</taxon>
        <taxon>Lophotrochozoa</taxon>
        <taxon>Mollusca</taxon>
        <taxon>Bivalvia</taxon>
        <taxon>Autobranchia</taxon>
        <taxon>Pteriomorphia</taxon>
        <taxon>Pterioida</taxon>
        <taxon>Pterioidea</taxon>
        <taxon>Pteriidae</taxon>
        <taxon>Pinctada</taxon>
    </lineage>
</organism>
<evidence type="ECO:0000256" key="2">
    <source>
        <dbReference type="ARBA" id="ARBA00007092"/>
    </source>
</evidence>
<feature type="binding site" evidence="8">
    <location>
        <position position="210"/>
    </location>
    <ligand>
        <name>Mg(2+)</name>
        <dbReference type="ChEBI" id="CHEBI:18420"/>
        <label>2</label>
    </ligand>
</feature>
<dbReference type="PANTHER" id="PTHR22748">
    <property type="entry name" value="AP ENDONUCLEASE"/>
    <property type="match status" value="1"/>
</dbReference>
<feature type="active site" description="Proton donor/acceptor" evidence="7">
    <location>
        <position position="210"/>
    </location>
</feature>
<evidence type="ECO:0000256" key="7">
    <source>
        <dbReference type="PIRSR" id="PIRSR604808-1"/>
    </source>
</evidence>
<dbReference type="InterPro" id="IPR005135">
    <property type="entry name" value="Endo/exonuclease/phosphatase"/>
</dbReference>
<feature type="site" description="Transition state stabilizer" evidence="9">
    <location>
        <position position="133"/>
    </location>
</feature>
<feature type="active site" evidence="7">
    <location>
        <position position="94"/>
    </location>
</feature>
<dbReference type="EMBL" id="VSWD01000011">
    <property type="protein sequence ID" value="KAK3088016.1"/>
    <property type="molecule type" value="Genomic_DNA"/>
</dbReference>
<keyword evidence="5" id="KW-0378">Hydrolase</keyword>
<evidence type="ECO:0000313" key="11">
    <source>
        <dbReference type="EMBL" id="KAK3088016.1"/>
    </source>
</evidence>
<gene>
    <name evidence="11" type="ORF">FSP39_013503</name>
</gene>
<evidence type="ECO:0000256" key="3">
    <source>
        <dbReference type="ARBA" id="ARBA00012115"/>
    </source>
</evidence>
<feature type="binding site" evidence="8">
    <location>
        <position position="11"/>
    </location>
    <ligand>
        <name>Mg(2+)</name>
        <dbReference type="ChEBI" id="CHEBI:18420"/>
        <label>1</label>
    </ligand>
</feature>
<evidence type="ECO:0000313" key="12">
    <source>
        <dbReference type="Proteomes" id="UP001186944"/>
    </source>
</evidence>
<feature type="active site" description="Proton donor/acceptor" evidence="7">
    <location>
        <position position="131"/>
    </location>
</feature>
<dbReference type="GO" id="GO:0008311">
    <property type="term" value="F:double-stranded DNA 3'-5' DNA exonuclease activity"/>
    <property type="evidence" value="ECO:0007669"/>
    <property type="project" value="UniProtKB-EC"/>
</dbReference>
<reference evidence="11" key="1">
    <citation type="submission" date="2019-08" db="EMBL/GenBank/DDBJ databases">
        <title>The improved chromosome-level genome for the pearl oyster Pinctada fucata martensii using PacBio sequencing and Hi-C.</title>
        <authorList>
            <person name="Zheng Z."/>
        </authorList>
    </citation>
    <scope>NUCLEOTIDE SEQUENCE</scope>
    <source>
        <strain evidence="11">ZZ-2019</strain>
        <tissue evidence="11">Adductor muscle</tissue>
    </source>
</reference>
<evidence type="ECO:0000259" key="10">
    <source>
        <dbReference type="Pfam" id="PF03372"/>
    </source>
</evidence>
<dbReference type="SUPFAM" id="SSF56219">
    <property type="entry name" value="DNase I-like"/>
    <property type="match status" value="1"/>
</dbReference>
<dbReference type="GO" id="GO:0006284">
    <property type="term" value="P:base-excision repair"/>
    <property type="evidence" value="ECO:0007669"/>
    <property type="project" value="TreeGrafter"/>
</dbReference>
<dbReference type="GO" id="GO:0046872">
    <property type="term" value="F:metal ion binding"/>
    <property type="evidence" value="ECO:0007669"/>
    <property type="project" value="UniProtKB-KW"/>
</dbReference>
<dbReference type="InterPro" id="IPR036691">
    <property type="entry name" value="Endo/exonu/phosph_ase_sf"/>
</dbReference>
<feature type="binding site" evidence="8">
    <location>
        <position position="209"/>
    </location>
    <ligand>
        <name>Mg(2+)</name>
        <dbReference type="ChEBI" id="CHEBI:18420"/>
        <label>1</label>
    </ligand>
</feature>
<name>A0AA89BR72_PINIB</name>
<feature type="site" description="Interaction with DNA substrate" evidence="9">
    <location>
        <position position="210"/>
    </location>
</feature>
<evidence type="ECO:0000256" key="5">
    <source>
        <dbReference type="ARBA" id="ARBA00022801"/>
    </source>
</evidence>
<comment type="caution">
    <text evidence="11">The sequence shown here is derived from an EMBL/GenBank/DDBJ whole genome shotgun (WGS) entry which is preliminary data.</text>
</comment>
<feature type="domain" description="Endonuclease/exonuclease/phosphatase" evidence="10">
    <location>
        <begin position="3"/>
        <end position="210"/>
    </location>
</feature>
<dbReference type="Gene3D" id="3.60.10.10">
    <property type="entry name" value="Endonuclease/exonuclease/phosphatase"/>
    <property type="match status" value="1"/>
</dbReference>
<keyword evidence="6 8" id="KW-0460">Magnesium</keyword>
<proteinExistence type="inferred from homology"/>
<comment type="similarity">
    <text evidence="2">Belongs to the DNA repair enzymes AP/ExoA family.</text>
</comment>
<keyword evidence="8" id="KW-0464">Manganese</keyword>
<dbReference type="AlphaFoldDB" id="A0AA89BR72"/>
<protein>
    <recommendedName>
        <fullName evidence="3">exodeoxyribonuclease III</fullName>
        <ecNumber evidence="3">3.1.11.2</ecNumber>
    </recommendedName>
</protein>
<keyword evidence="12" id="KW-1185">Reference proteome</keyword>
<dbReference type="PANTHER" id="PTHR22748:SF6">
    <property type="entry name" value="DNA-(APURINIC OR APYRIMIDINIC SITE) ENDONUCLEASE"/>
    <property type="match status" value="1"/>
</dbReference>
<comment type="cofactor">
    <cofactor evidence="8">
        <name>Mg(2+)</name>
        <dbReference type="ChEBI" id="CHEBI:18420"/>
    </cofactor>
    <cofactor evidence="8">
        <name>Mn(2+)</name>
        <dbReference type="ChEBI" id="CHEBI:29035"/>
    </cofactor>
    <text evidence="8">Probably binds two magnesium or manganese ions per subunit.</text>
</comment>
<dbReference type="GO" id="GO:0005634">
    <property type="term" value="C:nucleus"/>
    <property type="evidence" value="ECO:0007669"/>
    <property type="project" value="TreeGrafter"/>
</dbReference>
<dbReference type="EC" id="3.1.11.2" evidence="3"/>
<evidence type="ECO:0000256" key="4">
    <source>
        <dbReference type="ARBA" id="ARBA00022723"/>
    </source>
</evidence>